<keyword evidence="2" id="KW-1185">Reference proteome</keyword>
<dbReference type="EMBL" id="BROD01000001">
    <property type="protein sequence ID" value="GKX68910.1"/>
    <property type="molecule type" value="Genomic_DNA"/>
</dbReference>
<name>A0ACB5RII6_9CLOT</name>
<dbReference type="Proteomes" id="UP001058074">
    <property type="component" value="Unassembled WGS sequence"/>
</dbReference>
<protein>
    <submittedName>
        <fullName evidence="1">ABC transporter ATP-binding protein</fullName>
    </submittedName>
</protein>
<comment type="caution">
    <text evidence="1">The sequence shown here is derived from an EMBL/GenBank/DDBJ whole genome shotgun (WGS) entry which is preliminary data.</text>
</comment>
<accession>A0ACB5RII6</accession>
<evidence type="ECO:0000313" key="2">
    <source>
        <dbReference type="Proteomes" id="UP001058074"/>
    </source>
</evidence>
<organism evidence="1 2">
    <name type="scientific">Inconstantimicrobium mannanitabidum</name>
    <dbReference type="NCBI Taxonomy" id="1604901"/>
    <lineage>
        <taxon>Bacteria</taxon>
        <taxon>Bacillati</taxon>
        <taxon>Bacillota</taxon>
        <taxon>Clostridia</taxon>
        <taxon>Eubacteriales</taxon>
        <taxon>Clostridiaceae</taxon>
        <taxon>Inconstantimicrobium</taxon>
    </lineage>
</organism>
<gene>
    <name evidence="1" type="ORF">rsdtw13_41680</name>
</gene>
<sequence>MTMVLSAFTDYATGNHKYTLIQITLFALILFVIEGAIYVVESISKKSIYSRMEKKIRVNTLEHFQKSNVLKHSEFHSGELIMRLTKDTEQVANCLPTIIINLFGGTLMAIVALVYMFFLSWKMSLIILITIPVMAAMISLFNPIVQKRSKLDKENEDVNRILMNEAINTLSLMQVFSSGSLVINKVKAAYNNKYKSAVKLGSIEGIFSFFNNLMGSTMFLVTMGVGAYYTSKGEFTVGSMIAIINLLNYIVWPFSNIASSISEFNQAIVSADRIMELQNLPKIESRHTLYEVCEKNHQSVEVKQVCFAYEEDKNVLDNVNINLEKNEIVAFVGRNGSGKSTFLKILLGLYSPTSGDIRFCSDDIETRLKSQKIISYVPSSNYIFSGSVIENICMADKVDMDRVIECARKTNANEFIDKFENKYNELIGEGGNLLSSGQAQRIAIARALYHDSLIIVFDEPTSNLGQESIDLLHETIREISNQRICIIATHEKSTIEICNKIYMVENGGIDEILKDKANEIVEGYVDKIENVEVEEIQ</sequence>
<keyword evidence="1" id="KW-0547">Nucleotide-binding</keyword>
<evidence type="ECO:0000313" key="1">
    <source>
        <dbReference type="EMBL" id="GKX68910.1"/>
    </source>
</evidence>
<keyword evidence="1" id="KW-0067">ATP-binding</keyword>
<reference evidence="1" key="1">
    <citation type="journal article" date="2025" name="Int. J. Syst. Evol. Microbiol.">
        <title>Inconstantimicrobium mannanitabidum sp. nov., a novel member of the family Clostridiaceae isolated from anoxic soil under the treatment of reductive soil disinfestation.</title>
        <authorList>
            <person name="Ueki A."/>
            <person name="Tonouchi A."/>
            <person name="Honma S."/>
            <person name="Kaku N."/>
            <person name="Ueki K."/>
        </authorList>
    </citation>
    <scope>NUCLEOTIDE SEQUENCE</scope>
    <source>
        <strain evidence="1">TW13</strain>
    </source>
</reference>
<proteinExistence type="predicted"/>